<dbReference type="Proteomes" id="UP000236649">
    <property type="component" value="Chromosome 1"/>
</dbReference>
<dbReference type="EMBL" id="AKAU01000252">
    <property type="protein sequence ID" value="EIM95260.1"/>
    <property type="molecule type" value="Genomic_DNA"/>
</dbReference>
<evidence type="ECO:0000313" key="3">
    <source>
        <dbReference type="EMBL" id="EIM95260.1"/>
    </source>
</evidence>
<dbReference type="AlphaFoldDB" id="A0AAJ4VYW6"/>
<protein>
    <submittedName>
        <fullName evidence="2">DUF2063 domain-containing protein</fullName>
    </submittedName>
</protein>
<reference evidence="2 5" key="2">
    <citation type="submission" date="2018-01" db="EMBL/GenBank/DDBJ databases">
        <title>Species boundaries and ecological features among Paraburkholderia terrae DSMZ17804T, P. hospita DSMZ17164T and P. caribensis DSMZ13236T.</title>
        <authorList>
            <person name="Pratama A.A."/>
        </authorList>
    </citation>
    <scope>NUCLEOTIDE SEQUENCE [LARGE SCALE GENOMIC DNA]</scope>
    <source>
        <strain evidence="2 5">DSM 17164</strain>
    </source>
</reference>
<keyword evidence="4" id="KW-1185">Reference proteome</keyword>
<evidence type="ECO:0000313" key="2">
    <source>
        <dbReference type="EMBL" id="AUT69121.1"/>
    </source>
</evidence>
<evidence type="ECO:0000259" key="1">
    <source>
        <dbReference type="Pfam" id="PF09836"/>
    </source>
</evidence>
<organism evidence="2 5">
    <name type="scientific">Paraburkholderia hospita</name>
    <dbReference type="NCBI Taxonomy" id="169430"/>
    <lineage>
        <taxon>Bacteria</taxon>
        <taxon>Pseudomonadati</taxon>
        <taxon>Pseudomonadota</taxon>
        <taxon>Betaproteobacteria</taxon>
        <taxon>Burkholderiales</taxon>
        <taxon>Burkholderiaceae</taxon>
        <taxon>Paraburkholderia</taxon>
    </lineage>
</organism>
<evidence type="ECO:0000313" key="5">
    <source>
        <dbReference type="Proteomes" id="UP000236649"/>
    </source>
</evidence>
<evidence type="ECO:0000313" key="4">
    <source>
        <dbReference type="Proteomes" id="UP000004980"/>
    </source>
</evidence>
<dbReference type="Gene3D" id="1.10.150.690">
    <property type="entry name" value="DUF2063"/>
    <property type="match status" value="1"/>
</dbReference>
<proteinExistence type="predicted"/>
<dbReference type="Proteomes" id="UP000004980">
    <property type="component" value="Unassembled WGS sequence"/>
</dbReference>
<name>A0AAJ4VYW6_9BURK</name>
<dbReference type="InterPro" id="IPR018640">
    <property type="entry name" value="DUF2063"/>
</dbReference>
<dbReference type="KEGG" id="phs:C2L64_12980"/>
<reference evidence="3 4" key="1">
    <citation type="journal article" date="2012" name="J. Bacteriol.">
        <title>Draft Genome Sequence of the Soil Bacterium Burkholderia terrae Strain BS001, Which Interacts with Fungal Surface Structures.</title>
        <authorList>
            <person name="Nazir R."/>
            <person name="Hansen M.A."/>
            <person name="Sorensen S."/>
            <person name="van Elsas J.D."/>
        </authorList>
    </citation>
    <scope>NUCLEOTIDE SEQUENCE [LARGE SCALE GENOMIC DNA]</scope>
    <source>
        <strain evidence="3 4">BS001</strain>
    </source>
</reference>
<dbReference type="GeneID" id="55529248"/>
<dbReference type="Pfam" id="PF09836">
    <property type="entry name" value="DUF2063"/>
    <property type="match status" value="1"/>
</dbReference>
<sequence>MPSLRELQLDFAAAIIDQDVSRMSDHVLTGGTAAGERLNVYFNNTYHNLREALRDVFPVVERLVGERFFAYAADQYIGEHPSTTGDVHRFGATFATFLAGFAPAASLPYLPDTARLEWAMHEVFHAADHAPLAIDRLAAVVQAGCTTLRFTLNPACRLLASSFPVSRIWYVNQPSATDSDYVDADSGGDFLLIRRRNFVVEARPLGPAVFAMLQSLCAGASVDEAYDNAMLVDDAFALGAFIQQHILEATIVDFDTGNSSSSG</sequence>
<accession>A0AAJ4VYW6</accession>
<dbReference type="InterPro" id="IPR044922">
    <property type="entry name" value="DUF2063_N_sf"/>
</dbReference>
<gene>
    <name evidence="2" type="ORF">C2L64_12980</name>
    <name evidence="3" type="ORF">WQE_40139</name>
</gene>
<dbReference type="RefSeq" id="WP_009769863.1">
    <property type="nucleotide sequence ID" value="NZ_AKAU01000252.1"/>
</dbReference>
<dbReference type="EMBL" id="CP026105">
    <property type="protein sequence ID" value="AUT69121.1"/>
    <property type="molecule type" value="Genomic_DNA"/>
</dbReference>
<feature type="domain" description="Putative DNA-binding" evidence="1">
    <location>
        <begin position="6"/>
        <end position="98"/>
    </location>
</feature>